<evidence type="ECO:0000313" key="2">
    <source>
        <dbReference type="WBParaSite" id="mrna-Wban_10768"/>
    </source>
</evidence>
<name>A0AAF5Q723_WUCBA</name>
<dbReference type="Proteomes" id="UP000093561">
    <property type="component" value="Unassembled WGS sequence"/>
</dbReference>
<evidence type="ECO:0000313" key="1">
    <source>
        <dbReference type="Proteomes" id="UP000093561"/>
    </source>
</evidence>
<dbReference type="AlphaFoldDB" id="A0AAF5Q723"/>
<sequence length="90" mass="10530">MRQLHQLALSGEIMSLESLDKSDIEYRSIWDFDFPKFWISVELFRNIHLDGLKKLGSQYALMPDPKTYKQHFQSKHPKAALPLELVDVQA</sequence>
<reference evidence="2" key="3">
    <citation type="submission" date="2024-02" db="UniProtKB">
        <authorList>
            <consortium name="WormBaseParasite"/>
        </authorList>
    </citation>
    <scope>IDENTIFICATION</scope>
    <source>
        <strain evidence="2">pt0022</strain>
    </source>
</reference>
<protein>
    <submittedName>
        <fullName evidence="2">Uncharacterized protein</fullName>
    </submittedName>
</protein>
<reference evidence="1" key="1">
    <citation type="submission" date="2015-03" db="EMBL/GenBank/DDBJ databases">
        <title>Wuchereria bancrofti Genome Sequencing Papua New Guinea Strain.</title>
        <authorList>
            <person name="Small S.T."/>
            <person name="Serre D."/>
            <person name="Zimmerman P.A."/>
        </authorList>
    </citation>
    <scope>NUCLEOTIDE SEQUENCE [LARGE SCALE GENOMIC DNA]</scope>
    <source>
        <strain evidence="1">pt0022</strain>
    </source>
</reference>
<accession>A0AAF5Q723</accession>
<organism evidence="1 2">
    <name type="scientific">Wuchereria bancrofti</name>
    <dbReference type="NCBI Taxonomy" id="6293"/>
    <lineage>
        <taxon>Eukaryota</taxon>
        <taxon>Metazoa</taxon>
        <taxon>Ecdysozoa</taxon>
        <taxon>Nematoda</taxon>
        <taxon>Chromadorea</taxon>
        <taxon>Rhabditida</taxon>
        <taxon>Spirurina</taxon>
        <taxon>Spiruromorpha</taxon>
        <taxon>Filarioidea</taxon>
        <taxon>Onchocercidae</taxon>
        <taxon>Wuchereria</taxon>
    </lineage>
</organism>
<proteinExistence type="predicted"/>
<reference evidence="1" key="2">
    <citation type="journal article" date="2016" name="Mol. Ecol.">
        <title>Population genomics of the filarial nematode parasite Wuchereria bancrofti from mosquitoes.</title>
        <authorList>
            <person name="Small S.T."/>
            <person name="Reimer L.J."/>
            <person name="Tisch D.J."/>
            <person name="King C.L."/>
            <person name="Christensen B.M."/>
            <person name="Siba P.M."/>
            <person name="Kazura J.W."/>
            <person name="Serre D."/>
            <person name="Zimmerman P.A."/>
        </authorList>
    </citation>
    <scope>NUCLEOTIDE SEQUENCE</scope>
    <source>
        <strain evidence="1">pt0022</strain>
    </source>
</reference>
<dbReference type="WBParaSite" id="mrna-Wban_10768">
    <property type="protein sequence ID" value="mrna-Wban_10768"/>
    <property type="gene ID" value="Wban_10768"/>
</dbReference>
<dbReference type="SUPFAM" id="SSF118359">
    <property type="entry name" value="Expressed protein At2g23090/F21P24.15"/>
    <property type="match status" value="1"/>
</dbReference>